<accession>L8Y213</accession>
<dbReference type="PROSITE" id="PS50828">
    <property type="entry name" value="SMR"/>
    <property type="match status" value="1"/>
</dbReference>
<reference evidence="5" key="1">
    <citation type="submission" date="2012-07" db="EMBL/GenBank/DDBJ databases">
        <title>Genome of the Chinese tree shrew, a rising model animal genetically related to primates.</title>
        <authorList>
            <person name="Zhang G."/>
            <person name="Fan Y."/>
            <person name="Yao Y."/>
            <person name="Huang Z."/>
        </authorList>
    </citation>
    <scope>NUCLEOTIDE SEQUENCE [LARGE SCALE GENOMIC DNA]</scope>
</reference>
<dbReference type="InterPro" id="IPR056718">
    <property type="entry name" value="DUF7816"/>
</dbReference>
<feature type="domain" description="Smr" evidence="3">
    <location>
        <begin position="1529"/>
        <end position="1607"/>
    </location>
</feature>
<feature type="region of interest" description="Disordered" evidence="2">
    <location>
        <begin position="1067"/>
        <end position="1098"/>
    </location>
</feature>
<proteinExistence type="predicted"/>
<dbReference type="InterPro" id="IPR036063">
    <property type="entry name" value="Smr_dom_sf"/>
</dbReference>
<sequence>MFSDLDPDVVYLMLSECDFKDVHSFSDPNELINSNSSSLAPILSEQNMDLNREPLENSASTLSSNVSPSHSVLNESKCLTKDNLALGCDYPEESLLSSSSNATNASLVGCGGLGEKHTELLEPERAEAQSSQGPVDLGASEPQAPSNLPGLDSAGTGGDRGSPAAADVSVPPEGFNFKPHKHPELPPKGKDVSYCPVLTPLPFLLPPPPPPPMWNPLIPAFDLFQGNHAFVAPVVTTAPHWRPVTYTFPPSAVSHASPTKGWRSKEGTSAYHIQETPVPHVGRKKTSYVGLVLVLLRGLPGAGKSFLARTLQEDNPSGVVLSTDDYFYINGQYQFDVRYLGEAHEWNQNRAKEAFEKKISPIIIDNTNLQAWEMKPYVALSQKHKYKVLFREPDTWWKFKPKELARRNIHGVSKERIARMLEHYQRFVSVPIIMSSLAPEKAEHAELCTHPGEDRSTSPRNNEDFPSEKEEKVLFSSSKQLELMEEKTLEVAGENVSPECLPNADLSTGRGEAGAGSHGLQSALVQEAVHASPSDSESQAQATDKGEQEEPAETASEKECGEAAAQRSVGTVSPGICCGEDQEDCDPASPVPPPSEKSVPGDMLEERATVKKKAFGKQKSKSTVERFPKHELSNFVGDWPLDRTIGQRTKRTRKTERASSVHSDKRYGQPQASRALDPGDSASVEEGSSPDNAEAGRQAQCHDVPESHRSAKHDTYQDAEKSSLATAGDWPLSESLAQREPRSRWPKTGLHEPSLELGTRDPGEAVSLHTGPEACWGAAPDNLPVLGGSTLGSAAMLPPDMTHESQTCPSEVSSGQLPAPLTSAGGAAADPGGVGSQTAAAFPEAASTGVPGTEAGVCTQTEPQDFALLWKIERNKMSISGSIQVLTGRLDGFKPEAFHINTKSGLQDAIPYRVMHDKSTYVEEAELTSADESENLNILCKLFGSFSLEALKDLYERCNKDIIWATSLLLDSETKLCEDTELESFRKSYDELQMGSFSMGLNLNEMISQRGAVEGFDSSLPEVSPGTGTSDPNGQSACDMEKGIPEQVEVRAATPEKAGFTASIFPDAAGDLRGRDEAGPDSQAELPGPESITPSFPGVLKAATPKDVSEMETLVAAETGDNSFNLSDILNSVSSPSNLELNEEMYFTDSSGIKKTKHLSKDDVQVPNTEEYTKEDEQEMENILMAGGSVSGGVGEEDKTETPNPTPATMAKSLTIDCLELALPPELAFQLSELFGPVGIDSGSLTVEDCVVHIDLNLAKVIHEKWKESVMERQRQEEVSCGKRMRDPSSLIGQIGLNDSEQKSPQRTGKKLLKTLAAPEMLPLLDHWNTQTKKVSLREIMSEEIALQEKFDLKRETLMFEKDCATKLKEKQLFKIFPAINENFLADIFKDHNYSLEHTVQFLNCVLEGDPVKTVVAQECIHQNENVTAHTAQKSKERKAKKSKETEDTTSEPFFQDFEYPEYDDYRAEAFLHQQKRMECYSKAKEAYRMGKKNVATFYAQQKMKEANHLAAVEIFEKVNASLLPQSVLDLHGLHVDEAIEHLITVLQQKTEEFKQNGGKPYLSVITGRGNHSQGGVARIKPAVIKYLTSHSFRSEEEQGCVGALSLGSLSESQHSTLTEGSFSRGREIWEPAETSTSTVVNKNRGCRASWPCVRS</sequence>
<gene>
    <name evidence="4" type="ORF">TREES_T100003637</name>
</gene>
<feature type="compositionally biased region" description="Basic and acidic residues" evidence="2">
    <location>
        <begin position="622"/>
        <end position="632"/>
    </location>
</feature>
<feature type="compositionally biased region" description="Polar residues" evidence="2">
    <location>
        <begin position="1026"/>
        <end position="1035"/>
    </location>
</feature>
<dbReference type="GO" id="GO:0004519">
    <property type="term" value="F:endonuclease activity"/>
    <property type="evidence" value="ECO:0007669"/>
    <property type="project" value="TreeGrafter"/>
</dbReference>
<dbReference type="Proteomes" id="UP000011518">
    <property type="component" value="Unassembled WGS sequence"/>
</dbReference>
<dbReference type="InterPro" id="IPR013899">
    <property type="entry name" value="DUF1771"/>
</dbReference>
<dbReference type="Pfam" id="PF08590">
    <property type="entry name" value="DUF1771"/>
    <property type="match status" value="1"/>
</dbReference>
<dbReference type="SMART" id="SM00463">
    <property type="entry name" value="SMR"/>
    <property type="match status" value="1"/>
</dbReference>
<feature type="compositionally biased region" description="Basic and acidic residues" evidence="2">
    <location>
        <begin position="655"/>
        <end position="667"/>
    </location>
</feature>
<feature type="region of interest" description="Disordered" evidence="2">
    <location>
        <begin position="1429"/>
        <end position="1451"/>
    </location>
</feature>
<dbReference type="Gene3D" id="3.40.50.300">
    <property type="entry name" value="P-loop containing nucleotide triphosphate hydrolases"/>
    <property type="match status" value="1"/>
</dbReference>
<dbReference type="FunCoup" id="L8Y213">
    <property type="interactions" value="931"/>
</dbReference>
<feature type="compositionally biased region" description="Basic and acidic residues" evidence="2">
    <location>
        <begin position="737"/>
        <end position="763"/>
    </location>
</feature>
<dbReference type="SUPFAM" id="SSF52540">
    <property type="entry name" value="P-loop containing nucleoside triphosphate hydrolases"/>
    <property type="match status" value="1"/>
</dbReference>
<feature type="compositionally biased region" description="Basic residues" evidence="2">
    <location>
        <begin position="610"/>
        <end position="620"/>
    </location>
</feature>
<dbReference type="SMART" id="SM01162">
    <property type="entry name" value="DUF1771"/>
    <property type="match status" value="1"/>
</dbReference>
<dbReference type="GO" id="GO:0005634">
    <property type="term" value="C:nucleus"/>
    <property type="evidence" value="ECO:0007669"/>
    <property type="project" value="TreeGrafter"/>
</dbReference>
<dbReference type="Pfam" id="PF01713">
    <property type="entry name" value="Smr"/>
    <property type="match status" value="1"/>
</dbReference>
<dbReference type="InterPro" id="IPR052772">
    <property type="entry name" value="Endo/PolyKinase_Domain-Protein"/>
</dbReference>
<evidence type="ECO:0000256" key="2">
    <source>
        <dbReference type="SAM" id="MobiDB-lite"/>
    </source>
</evidence>
<feature type="compositionally biased region" description="Polar residues" evidence="2">
    <location>
        <begin position="804"/>
        <end position="816"/>
    </location>
</feature>
<dbReference type="STRING" id="246437.L8Y213"/>
<keyword evidence="5" id="KW-1185">Reference proteome</keyword>
<feature type="region of interest" description="Disordered" evidence="2">
    <location>
        <begin position="443"/>
        <end position="476"/>
    </location>
</feature>
<evidence type="ECO:0000313" key="5">
    <source>
        <dbReference type="Proteomes" id="UP000011518"/>
    </source>
</evidence>
<dbReference type="EMBL" id="KB367707">
    <property type="protein sequence ID" value="ELV10433.1"/>
    <property type="molecule type" value="Genomic_DNA"/>
</dbReference>
<dbReference type="InterPro" id="IPR056720">
    <property type="entry name" value="DUF7818"/>
</dbReference>
<keyword evidence="1" id="KW-0175">Coiled coil</keyword>
<dbReference type="InterPro" id="IPR027417">
    <property type="entry name" value="P-loop_NTPase"/>
</dbReference>
<evidence type="ECO:0000259" key="3">
    <source>
        <dbReference type="PROSITE" id="PS50828"/>
    </source>
</evidence>
<feature type="compositionally biased region" description="Basic and acidic residues" evidence="2">
    <location>
        <begin position="443"/>
        <end position="473"/>
    </location>
</feature>
<evidence type="ECO:0000256" key="1">
    <source>
        <dbReference type="ARBA" id="ARBA00023054"/>
    </source>
</evidence>
<dbReference type="InterPro" id="IPR002625">
    <property type="entry name" value="Smr_dom"/>
</dbReference>
<dbReference type="Pfam" id="PF13671">
    <property type="entry name" value="AAA_33"/>
    <property type="match status" value="1"/>
</dbReference>
<feature type="compositionally biased region" description="Basic and acidic residues" evidence="2">
    <location>
        <begin position="703"/>
        <end position="721"/>
    </location>
</feature>
<feature type="region of interest" description="Disordered" evidence="2">
    <location>
        <begin position="790"/>
        <end position="840"/>
    </location>
</feature>
<dbReference type="Gene3D" id="3.30.1370.110">
    <property type="match status" value="1"/>
</dbReference>
<organism evidence="4 5">
    <name type="scientific">Tupaia chinensis</name>
    <name type="common">Chinese tree shrew</name>
    <name type="synonym">Tupaia belangeri chinensis</name>
    <dbReference type="NCBI Taxonomy" id="246437"/>
    <lineage>
        <taxon>Eukaryota</taxon>
        <taxon>Metazoa</taxon>
        <taxon>Chordata</taxon>
        <taxon>Craniata</taxon>
        <taxon>Vertebrata</taxon>
        <taxon>Euteleostomi</taxon>
        <taxon>Mammalia</taxon>
        <taxon>Eutheria</taxon>
        <taxon>Euarchontoglires</taxon>
        <taxon>Scandentia</taxon>
        <taxon>Tupaiidae</taxon>
        <taxon>Tupaia</taxon>
    </lineage>
</organism>
<dbReference type="eggNOG" id="KOG2401">
    <property type="taxonomic scope" value="Eukaryota"/>
</dbReference>
<dbReference type="Pfam" id="PF25126">
    <property type="entry name" value="DUF7818"/>
    <property type="match status" value="1"/>
</dbReference>
<dbReference type="SUPFAM" id="SSF160443">
    <property type="entry name" value="SMR domain-like"/>
    <property type="match status" value="1"/>
</dbReference>
<feature type="region of interest" description="Disordered" evidence="2">
    <location>
        <begin position="124"/>
        <end position="188"/>
    </location>
</feature>
<dbReference type="PANTHER" id="PTHR46535:SF1">
    <property type="entry name" value="NEDD4-BINDING PROTEIN 2"/>
    <property type="match status" value="1"/>
</dbReference>
<reference evidence="5" key="2">
    <citation type="journal article" date="2013" name="Nat. Commun.">
        <title>Genome of the Chinese tree shrew.</title>
        <authorList>
            <person name="Fan Y."/>
            <person name="Huang Z.Y."/>
            <person name="Cao C.C."/>
            <person name="Chen C.S."/>
            <person name="Chen Y.X."/>
            <person name="Fan D.D."/>
            <person name="He J."/>
            <person name="Hou H.L."/>
            <person name="Hu L."/>
            <person name="Hu X.T."/>
            <person name="Jiang X.T."/>
            <person name="Lai R."/>
            <person name="Lang Y.S."/>
            <person name="Liang B."/>
            <person name="Liao S.G."/>
            <person name="Mu D."/>
            <person name="Ma Y.Y."/>
            <person name="Niu Y.Y."/>
            <person name="Sun X.Q."/>
            <person name="Xia J.Q."/>
            <person name="Xiao J."/>
            <person name="Xiong Z.Q."/>
            <person name="Xu L."/>
            <person name="Yang L."/>
            <person name="Zhang Y."/>
            <person name="Zhao W."/>
            <person name="Zhao X.D."/>
            <person name="Zheng Y.T."/>
            <person name="Zhou J.M."/>
            <person name="Zhu Y.B."/>
            <person name="Zhang G.J."/>
            <person name="Wang J."/>
            <person name="Yao Y.G."/>
        </authorList>
    </citation>
    <scope>NUCLEOTIDE SEQUENCE [LARGE SCALE GENOMIC DNA]</scope>
</reference>
<dbReference type="Pfam" id="PF25125">
    <property type="entry name" value="DUF7817"/>
    <property type="match status" value="1"/>
</dbReference>
<dbReference type="InterPro" id="IPR056719">
    <property type="entry name" value="DUF7817"/>
</dbReference>
<dbReference type="PANTHER" id="PTHR46535">
    <property type="entry name" value="NEDD4-BINDING PROTEIN 2"/>
    <property type="match status" value="1"/>
</dbReference>
<feature type="region of interest" description="Disordered" evidence="2">
    <location>
        <begin position="489"/>
        <end position="772"/>
    </location>
</feature>
<protein>
    <submittedName>
        <fullName evidence="4">NEDD4-binding protein 2</fullName>
    </submittedName>
</protein>
<dbReference type="Pfam" id="PF25124">
    <property type="entry name" value="DUF7816"/>
    <property type="match status" value="1"/>
</dbReference>
<feature type="compositionally biased region" description="Polar residues" evidence="2">
    <location>
        <begin position="533"/>
        <end position="542"/>
    </location>
</feature>
<dbReference type="FunFam" id="3.40.50.300:FF:000620">
    <property type="entry name" value="NEDD4-binding protein 2 isoform X1"/>
    <property type="match status" value="1"/>
</dbReference>
<name>L8Y213_TUPCH</name>
<feature type="region of interest" description="Disordered" evidence="2">
    <location>
        <begin position="1016"/>
        <end position="1035"/>
    </location>
</feature>
<dbReference type="InParanoid" id="L8Y213"/>
<evidence type="ECO:0000313" key="4">
    <source>
        <dbReference type="EMBL" id="ELV10433.1"/>
    </source>
</evidence>